<protein>
    <submittedName>
        <fullName evidence="1">Uncharacterized protein</fullName>
    </submittedName>
</protein>
<evidence type="ECO:0000313" key="2">
    <source>
        <dbReference type="Proteomes" id="UP000256257"/>
    </source>
</evidence>
<keyword evidence="2" id="KW-1185">Reference proteome</keyword>
<reference evidence="1 2" key="1">
    <citation type="submission" date="2018-06" db="EMBL/GenBank/DDBJ databases">
        <title>Novel Chryseobacterium species.</title>
        <authorList>
            <person name="Newman J."/>
            <person name="Hugo C."/>
            <person name="Oosthuizen L."/>
            <person name="Charimba G."/>
        </authorList>
    </citation>
    <scope>NUCLEOTIDE SEQUENCE [LARGE SCALE GENOMIC DNA]</scope>
    <source>
        <strain evidence="1 2">7_F195</strain>
    </source>
</reference>
<dbReference type="RefSeq" id="WP_115928970.1">
    <property type="nucleotide sequence ID" value="NZ_QNVV01000013.1"/>
</dbReference>
<accession>A0A3D9AYS7</accession>
<organism evidence="1 2">
    <name type="scientific">Chryseobacterium pennipullorum</name>
    <dbReference type="NCBI Taxonomy" id="2258963"/>
    <lineage>
        <taxon>Bacteria</taxon>
        <taxon>Pseudomonadati</taxon>
        <taxon>Bacteroidota</taxon>
        <taxon>Flavobacteriia</taxon>
        <taxon>Flavobacteriales</taxon>
        <taxon>Weeksellaceae</taxon>
        <taxon>Chryseobacterium group</taxon>
        <taxon>Chryseobacterium</taxon>
    </lineage>
</organism>
<dbReference type="AlphaFoldDB" id="A0A3D9AYS7"/>
<evidence type="ECO:0000313" key="1">
    <source>
        <dbReference type="EMBL" id="REC46440.1"/>
    </source>
</evidence>
<gene>
    <name evidence="1" type="ORF">DRF67_14275</name>
</gene>
<name>A0A3D9AYS7_9FLAO</name>
<dbReference type="Proteomes" id="UP000256257">
    <property type="component" value="Unassembled WGS sequence"/>
</dbReference>
<proteinExistence type="predicted"/>
<sequence>MKGILLFFVVYSSISSAQKLEYLPISKDQYGAEWSYSFDKKTTDGFYSWVKVVYTATENPDTESTEYFVEFKCSDRTMSDEIVKIKFRDQKYQIDRKKMPFRSILEKSIFNPLLEKFCK</sequence>
<dbReference type="EMBL" id="QNVV01000013">
    <property type="protein sequence ID" value="REC46440.1"/>
    <property type="molecule type" value="Genomic_DNA"/>
</dbReference>
<dbReference type="OrthoDB" id="1263229at2"/>
<comment type="caution">
    <text evidence="1">The sequence shown here is derived from an EMBL/GenBank/DDBJ whole genome shotgun (WGS) entry which is preliminary data.</text>
</comment>